<reference evidence="1 2" key="1">
    <citation type="submission" date="2019-06" db="EMBL/GenBank/DDBJ databases">
        <title>A chromosomal-level reference genome of Carpinus fangiana (Coryloideae, Betulaceae).</title>
        <authorList>
            <person name="Yang X."/>
            <person name="Wang Z."/>
            <person name="Zhang L."/>
            <person name="Hao G."/>
            <person name="Liu J."/>
            <person name="Yang Y."/>
        </authorList>
    </citation>
    <scope>NUCLEOTIDE SEQUENCE [LARGE SCALE GENOMIC DNA]</scope>
    <source>
        <strain evidence="1">Cfa_2016G</strain>
        <tissue evidence="1">Leaf</tissue>
    </source>
</reference>
<accession>A0A5N6KNK9</accession>
<organism evidence="1 2">
    <name type="scientific">Carpinus fangiana</name>
    <dbReference type="NCBI Taxonomy" id="176857"/>
    <lineage>
        <taxon>Eukaryota</taxon>
        <taxon>Viridiplantae</taxon>
        <taxon>Streptophyta</taxon>
        <taxon>Embryophyta</taxon>
        <taxon>Tracheophyta</taxon>
        <taxon>Spermatophyta</taxon>
        <taxon>Magnoliopsida</taxon>
        <taxon>eudicotyledons</taxon>
        <taxon>Gunneridae</taxon>
        <taxon>Pentapetalae</taxon>
        <taxon>rosids</taxon>
        <taxon>fabids</taxon>
        <taxon>Fagales</taxon>
        <taxon>Betulaceae</taxon>
        <taxon>Carpinus</taxon>
    </lineage>
</organism>
<proteinExistence type="predicted"/>
<dbReference type="EMBL" id="VIBQ01000009">
    <property type="protein sequence ID" value="KAB8336743.1"/>
    <property type="molecule type" value="Genomic_DNA"/>
</dbReference>
<comment type="caution">
    <text evidence="1">The sequence shown here is derived from an EMBL/GenBank/DDBJ whole genome shotgun (WGS) entry which is preliminary data.</text>
</comment>
<name>A0A5N6KNK9_9ROSI</name>
<dbReference type="AlphaFoldDB" id="A0A5N6KNK9"/>
<evidence type="ECO:0000313" key="1">
    <source>
        <dbReference type="EMBL" id="KAB8336743.1"/>
    </source>
</evidence>
<dbReference type="Proteomes" id="UP000327013">
    <property type="component" value="Unassembled WGS sequence"/>
</dbReference>
<sequence>MPGTPAVCMQMPPAIYQARRSAPGVQDFNTAQLREIRAAGAPGVTGQCWFSFSIALATWTGGWPHHPASAFRAAAALFSSRPVPSPRDANTILALWYVLATTSSIICPTMSPCWYWYSVRGTGSARLGDFLQPA</sequence>
<protein>
    <submittedName>
        <fullName evidence="1">Uncharacterized protein</fullName>
    </submittedName>
</protein>
<gene>
    <name evidence="1" type="ORF">FH972_021052</name>
</gene>
<keyword evidence="2" id="KW-1185">Reference proteome</keyword>
<evidence type="ECO:0000313" key="2">
    <source>
        <dbReference type="Proteomes" id="UP000327013"/>
    </source>
</evidence>